<reference evidence="4" key="1">
    <citation type="journal article" date="2014" name="Genome Announc.">
        <title>Draft genome sequences of the altered schaedler flora, a defined bacterial community from gnotobiotic mice.</title>
        <authorList>
            <person name="Wannemuehler M.J."/>
            <person name="Overstreet A.M."/>
            <person name="Ward D.V."/>
            <person name="Phillips G.J."/>
        </authorList>
    </citation>
    <scope>NUCLEOTIDE SEQUENCE</scope>
    <source>
        <strain evidence="4">ASF457</strain>
    </source>
</reference>
<dbReference type="AlphaFoldDB" id="V2Q989"/>
<evidence type="ECO:0000313" key="4">
    <source>
        <dbReference type="EMBL" id="USF24888.1"/>
    </source>
</evidence>
<dbReference type="InterPro" id="IPR016181">
    <property type="entry name" value="Acyl_CoA_acyltransferase"/>
</dbReference>
<reference evidence="4" key="3">
    <citation type="submission" date="2022-06" db="EMBL/GenBank/DDBJ databases">
        <title>Resources to Facilitate Use of the Altered Schaedler Flora (ASF) Mouse Model to Study Microbiome Function.</title>
        <authorList>
            <person name="Proctor A."/>
            <person name="Parvinroo S."/>
            <person name="Richie T."/>
            <person name="Jia X."/>
            <person name="Lee S.T.M."/>
            <person name="Karp P.D."/>
            <person name="Paley S."/>
            <person name="Kostic A.D."/>
            <person name="Pierre J.F."/>
            <person name="Wannemuehler M.J."/>
            <person name="Phillips G.J."/>
        </authorList>
    </citation>
    <scope>NUCLEOTIDE SEQUENCE</scope>
    <source>
        <strain evidence="4">ASF457</strain>
    </source>
</reference>
<dbReference type="InterPro" id="IPR051016">
    <property type="entry name" value="Diverse_Substrate_AcTransf"/>
</dbReference>
<evidence type="ECO:0000313" key="5">
    <source>
        <dbReference type="Proteomes" id="UP000017429"/>
    </source>
</evidence>
<keyword evidence="3" id="KW-0012">Acyltransferase</keyword>
<dbReference type="OrthoDB" id="9792929at2"/>
<gene>
    <name evidence="4" type="ORF">N508_001982</name>
</gene>
<dbReference type="PANTHER" id="PTHR10545:SF29">
    <property type="entry name" value="GH14572P-RELATED"/>
    <property type="match status" value="1"/>
</dbReference>
<dbReference type="FunFam" id="3.40.630.30:FF:000064">
    <property type="entry name" value="GNAT family acetyltransferase"/>
    <property type="match status" value="1"/>
</dbReference>
<keyword evidence="5" id="KW-1185">Reference proteome</keyword>
<name>V2Q989_9BACT</name>
<dbReference type="eggNOG" id="COG0454">
    <property type="taxonomic scope" value="Bacteria"/>
</dbReference>
<protein>
    <submittedName>
        <fullName evidence="4">Uncharacterized protein</fullName>
    </submittedName>
</protein>
<accession>V2Q989</accession>
<evidence type="ECO:0000256" key="2">
    <source>
        <dbReference type="ARBA" id="ARBA00022679"/>
    </source>
</evidence>
<dbReference type="PANTHER" id="PTHR10545">
    <property type="entry name" value="DIAMINE N-ACETYLTRANSFERASE"/>
    <property type="match status" value="1"/>
</dbReference>
<dbReference type="Pfam" id="PF00583">
    <property type="entry name" value="Acetyltransf_1"/>
    <property type="match status" value="1"/>
</dbReference>
<evidence type="ECO:0000256" key="1">
    <source>
        <dbReference type="ARBA" id="ARBA00008694"/>
    </source>
</evidence>
<dbReference type="GO" id="GO:0008080">
    <property type="term" value="F:N-acetyltransferase activity"/>
    <property type="evidence" value="ECO:0007669"/>
    <property type="project" value="TreeGrafter"/>
</dbReference>
<dbReference type="RefSeq" id="WP_023276911.1">
    <property type="nucleotide sequence ID" value="NZ_CP097562.1"/>
</dbReference>
<dbReference type="Gene3D" id="3.40.630.30">
    <property type="match status" value="1"/>
</dbReference>
<organism evidence="4 5">
    <name type="scientific">Mucispirillum schaedleri ASF457</name>
    <dbReference type="NCBI Taxonomy" id="1379858"/>
    <lineage>
        <taxon>Bacteria</taxon>
        <taxon>Pseudomonadati</taxon>
        <taxon>Deferribacterota</taxon>
        <taxon>Deferribacteres</taxon>
        <taxon>Deferribacterales</taxon>
        <taxon>Mucispirillaceae</taxon>
        <taxon>Mucispirillum</taxon>
    </lineage>
</organism>
<reference evidence="4" key="2">
    <citation type="submission" date="2022-05" db="EMBL/GenBank/DDBJ databases">
        <authorList>
            <person name="Proctor A.L."/>
            <person name="Phillips G.J."/>
            <person name="Wannemuehler M.J."/>
        </authorList>
    </citation>
    <scope>NUCLEOTIDE SEQUENCE</scope>
    <source>
        <strain evidence="4">ASF457</strain>
    </source>
</reference>
<dbReference type="EMBL" id="CP097562">
    <property type="protein sequence ID" value="USF24888.1"/>
    <property type="molecule type" value="Genomic_DNA"/>
</dbReference>
<dbReference type="SUPFAM" id="SSF55729">
    <property type="entry name" value="Acyl-CoA N-acyltransferases (Nat)"/>
    <property type="match status" value="1"/>
</dbReference>
<dbReference type="Proteomes" id="UP000017429">
    <property type="component" value="Chromosome"/>
</dbReference>
<dbReference type="CDD" id="cd04301">
    <property type="entry name" value="NAT_SF"/>
    <property type="match status" value="1"/>
</dbReference>
<dbReference type="InterPro" id="IPR000182">
    <property type="entry name" value="GNAT_dom"/>
</dbReference>
<comment type="similarity">
    <text evidence="1">Belongs to the acetyltransferase family.</text>
</comment>
<keyword evidence="2" id="KW-0808">Transferase</keyword>
<dbReference type="KEGG" id="msch:N508_001982"/>
<proteinExistence type="inferred from homology"/>
<evidence type="ECO:0000256" key="3">
    <source>
        <dbReference type="ARBA" id="ARBA00023315"/>
    </source>
</evidence>
<sequence>MSKIVFEKENFKIKCAEKEDALTIYELIKGIAEYEKMLDEVENTPEMIKEWLFEKKTAETYIGEEYGKPVGFILFFHNYSTFVGRAGIYVEDLFVIPEKRGKGYGKLLLAFAAHTAVERNCGRMEWTCLNWNKPSLDFYGSIGAVKMTEWTTHRLAGNTLSNFAKSLK</sequence>
<dbReference type="PROSITE" id="PS51186">
    <property type="entry name" value="GNAT"/>
    <property type="match status" value="1"/>
</dbReference>